<evidence type="ECO:0000313" key="2">
    <source>
        <dbReference type="Proteomes" id="UP000183670"/>
    </source>
</evidence>
<gene>
    <name evidence="1" type="ORF">SAMN05192581_101830</name>
</gene>
<protein>
    <submittedName>
        <fullName evidence="1">Helix-turn-helix domain of resolvase</fullName>
    </submittedName>
</protein>
<dbReference type="AlphaFoldDB" id="A0A1G6G5Q7"/>
<dbReference type="Gene3D" id="1.10.10.60">
    <property type="entry name" value="Homeodomain-like"/>
    <property type="match status" value="1"/>
</dbReference>
<organism evidence="1 2">
    <name type="scientific">Bacteroides ovatus</name>
    <dbReference type="NCBI Taxonomy" id="28116"/>
    <lineage>
        <taxon>Bacteria</taxon>
        <taxon>Pseudomonadati</taxon>
        <taxon>Bacteroidota</taxon>
        <taxon>Bacteroidia</taxon>
        <taxon>Bacteroidales</taxon>
        <taxon>Bacteroidaceae</taxon>
        <taxon>Bacteroides</taxon>
    </lineage>
</organism>
<dbReference type="EMBL" id="FMYE01000018">
    <property type="protein sequence ID" value="SDB77163.1"/>
    <property type="molecule type" value="Genomic_DNA"/>
</dbReference>
<sequence>MARGRILTIEQEEQVIALYKQEFTIKEIIKHTGVKSEQTIYRILDKNNIPRRPKLKGVGKVFITVEEDVAQILEKQTNISLYVNEAIRFFNNK</sequence>
<evidence type="ECO:0000313" key="1">
    <source>
        <dbReference type="EMBL" id="SDB77163.1"/>
    </source>
</evidence>
<proteinExistence type="predicted"/>
<reference evidence="1 2" key="1">
    <citation type="submission" date="2016-10" db="EMBL/GenBank/DDBJ databases">
        <authorList>
            <person name="de Groot N.N."/>
        </authorList>
    </citation>
    <scope>NUCLEOTIDE SEQUENCE [LARGE SCALE GENOMIC DNA]</scope>
    <source>
        <strain evidence="1 2">NLAE-zl-C500</strain>
    </source>
</reference>
<name>A0A1G6G5Q7_BACOV</name>
<dbReference type="Proteomes" id="UP000183670">
    <property type="component" value="Unassembled WGS sequence"/>
</dbReference>
<dbReference type="RefSeq" id="WP_074558092.1">
    <property type="nucleotide sequence ID" value="NZ_FMYE01000018.1"/>
</dbReference>
<accession>A0A1G6G5Q7</accession>